<dbReference type="EMBL" id="FRBW01000001">
    <property type="protein sequence ID" value="SHL44167.1"/>
    <property type="molecule type" value="Genomic_DNA"/>
</dbReference>
<dbReference type="AlphaFoldDB" id="A0A1M7ANE5"/>
<name>A0A1M7ANE5_9HYPH</name>
<reference evidence="3 4" key="1">
    <citation type="submission" date="2016-11" db="EMBL/GenBank/DDBJ databases">
        <authorList>
            <person name="Jaros S."/>
            <person name="Januszkiewicz K."/>
            <person name="Wedrychowicz H."/>
        </authorList>
    </citation>
    <scope>NUCLEOTIDE SEQUENCE [LARGE SCALE GENOMIC DNA]</scope>
    <source>
        <strain evidence="3 4">DSM 22153</strain>
    </source>
</reference>
<keyword evidence="2" id="KW-0732">Signal</keyword>
<evidence type="ECO:0000313" key="4">
    <source>
        <dbReference type="Proteomes" id="UP000186002"/>
    </source>
</evidence>
<dbReference type="Proteomes" id="UP000186002">
    <property type="component" value="Unassembled WGS sequence"/>
</dbReference>
<feature type="compositionally biased region" description="Polar residues" evidence="1">
    <location>
        <begin position="156"/>
        <end position="165"/>
    </location>
</feature>
<gene>
    <name evidence="3" type="ORF">SAMN05444272_0597</name>
</gene>
<feature type="region of interest" description="Disordered" evidence="1">
    <location>
        <begin position="142"/>
        <end position="220"/>
    </location>
</feature>
<feature type="chain" id="PRO_5012748545" description="DUF3035 domain-containing protein" evidence="2">
    <location>
        <begin position="24"/>
        <end position="235"/>
    </location>
</feature>
<evidence type="ECO:0008006" key="5">
    <source>
        <dbReference type="Google" id="ProtNLM"/>
    </source>
</evidence>
<protein>
    <recommendedName>
        <fullName evidence="5">DUF3035 domain-containing protein</fullName>
    </recommendedName>
</protein>
<dbReference type="PROSITE" id="PS51257">
    <property type="entry name" value="PROKAR_LIPOPROTEIN"/>
    <property type="match status" value="1"/>
</dbReference>
<organism evidence="3 4">
    <name type="scientific">Roseibium suaedae</name>
    <dbReference type="NCBI Taxonomy" id="735517"/>
    <lineage>
        <taxon>Bacteria</taxon>
        <taxon>Pseudomonadati</taxon>
        <taxon>Pseudomonadota</taxon>
        <taxon>Alphaproteobacteria</taxon>
        <taxon>Hyphomicrobiales</taxon>
        <taxon>Stappiaceae</taxon>
        <taxon>Roseibium</taxon>
    </lineage>
</organism>
<evidence type="ECO:0000256" key="2">
    <source>
        <dbReference type="SAM" id="SignalP"/>
    </source>
</evidence>
<dbReference type="STRING" id="735517.SAMN05444272_0597"/>
<accession>A0A1M7ANE5</accession>
<proteinExistence type="predicted"/>
<keyword evidence="4" id="KW-1185">Reference proteome</keyword>
<dbReference type="OrthoDB" id="7835439at2"/>
<feature type="signal peptide" evidence="2">
    <location>
        <begin position="1"/>
        <end position="23"/>
    </location>
</feature>
<evidence type="ECO:0000313" key="3">
    <source>
        <dbReference type="EMBL" id="SHL44167.1"/>
    </source>
</evidence>
<dbReference type="RefSeq" id="WP_139250992.1">
    <property type="nucleotide sequence ID" value="NZ_FRBW01000001.1"/>
</dbReference>
<evidence type="ECO:0000256" key="1">
    <source>
        <dbReference type="SAM" id="MobiDB-lite"/>
    </source>
</evidence>
<sequence length="235" mass="25224">MLRTIMKTFSRPLLVLIAAAGLAACEAPDGTTQAPDTALVAGLMSGLGAVDPHAKPIEYAPRAPLAMPSNMDNLPQPETRVAGKGSASWPQSQQNKDLAEIQEVYKGTGRMHSGVLRSEQMRGINIRNDANIDRLAESRDQQVISGDKLSPAELRAQNSSANSLSREAAGTGNEAGIKRRYLTDPPTKYSQSSDGAALPEVKEKTQATNYDPYDSRPLDMRCLEETGGSCQRGQN</sequence>